<dbReference type="PANTHER" id="PTHR13675">
    <property type="entry name" value="LYR MOTIF-CONTAINING PROTEIN 2"/>
    <property type="match status" value="1"/>
</dbReference>
<evidence type="ECO:0000256" key="6">
    <source>
        <dbReference type="ARBA" id="ARBA00044735"/>
    </source>
</evidence>
<comment type="similarity">
    <text evidence="2">Belongs to the complex I LYR family.</text>
</comment>
<evidence type="ECO:0000256" key="3">
    <source>
        <dbReference type="ARBA" id="ARBA00022946"/>
    </source>
</evidence>
<keyword evidence="4" id="KW-0496">Mitochondrion</keyword>
<evidence type="ECO:0000313" key="8">
    <source>
        <dbReference type="EMBL" id="WFD33251.1"/>
    </source>
</evidence>
<organism evidence="8 9">
    <name type="scientific">Malassezia cuniculi</name>
    <dbReference type="NCBI Taxonomy" id="948313"/>
    <lineage>
        <taxon>Eukaryota</taxon>
        <taxon>Fungi</taxon>
        <taxon>Dikarya</taxon>
        <taxon>Basidiomycota</taxon>
        <taxon>Ustilaginomycotina</taxon>
        <taxon>Malasseziomycetes</taxon>
        <taxon>Malasseziales</taxon>
        <taxon>Malasseziaceae</taxon>
        <taxon>Malassezia</taxon>
    </lineage>
</organism>
<protein>
    <recommendedName>
        <fullName evidence="5">LYR motif-containing protein 2</fullName>
    </recommendedName>
</protein>
<dbReference type="PANTHER" id="PTHR13675:SF0">
    <property type="entry name" value="LYR MOTIF-CONTAINING PROTEIN 2"/>
    <property type="match status" value="1"/>
</dbReference>
<reference evidence="8" key="1">
    <citation type="submission" date="2023-03" db="EMBL/GenBank/DDBJ databases">
        <title>Mating type loci evolution in Malassezia.</title>
        <authorList>
            <person name="Coelho M.A."/>
        </authorList>
    </citation>
    <scope>NUCLEOTIDE SEQUENCE</scope>
    <source>
        <strain evidence="8">CBS 11721</strain>
    </source>
</reference>
<evidence type="ECO:0000256" key="4">
    <source>
        <dbReference type="ARBA" id="ARBA00023128"/>
    </source>
</evidence>
<name>A0AAF0ER07_9BASI</name>
<dbReference type="Proteomes" id="UP001219933">
    <property type="component" value="Chromosome 1"/>
</dbReference>
<comment type="function">
    <text evidence="6">Involved in efficient integration of the N-module into mitochondrial respiratory chain complex I.</text>
</comment>
<dbReference type="AlphaFoldDB" id="A0AAF0ER07"/>
<keyword evidence="3" id="KW-0809">Transit peptide</keyword>
<comment type="subcellular location">
    <subcellularLocation>
        <location evidence="1">Mitochondrion</location>
    </subcellularLocation>
</comment>
<dbReference type="Pfam" id="PF05347">
    <property type="entry name" value="Complex1_LYR"/>
    <property type="match status" value="1"/>
</dbReference>
<dbReference type="InterPro" id="IPR045293">
    <property type="entry name" value="Complex1_LYR_LYRM2"/>
</dbReference>
<evidence type="ECO:0000256" key="5">
    <source>
        <dbReference type="ARBA" id="ARBA00026235"/>
    </source>
</evidence>
<feature type="domain" description="Complex 1 LYR protein" evidence="7">
    <location>
        <begin position="22"/>
        <end position="74"/>
    </location>
</feature>
<evidence type="ECO:0000256" key="1">
    <source>
        <dbReference type="ARBA" id="ARBA00004173"/>
    </source>
</evidence>
<dbReference type="GO" id="GO:0005739">
    <property type="term" value="C:mitochondrion"/>
    <property type="evidence" value="ECO:0007669"/>
    <property type="project" value="UniProtKB-SubCell"/>
</dbReference>
<accession>A0AAF0ER07</accession>
<sequence>MSRLAKVKGEVPSLKAFMMRGDVLSLYRSYVRATRNARWETIKWFRSEFERSRGETDLDTIKSQLQYGRMQLKQMQGGMMLHSSGEITRLRGSR</sequence>
<proteinExistence type="inferred from homology"/>
<dbReference type="CDD" id="cd20262">
    <property type="entry name" value="Complex1_LYR_LYRM2"/>
    <property type="match status" value="1"/>
</dbReference>
<keyword evidence="9" id="KW-1185">Reference proteome</keyword>
<dbReference type="InterPro" id="IPR008011">
    <property type="entry name" value="Complex1_LYR_dom"/>
</dbReference>
<evidence type="ECO:0000256" key="2">
    <source>
        <dbReference type="ARBA" id="ARBA00009508"/>
    </source>
</evidence>
<evidence type="ECO:0000313" key="9">
    <source>
        <dbReference type="Proteomes" id="UP001219933"/>
    </source>
</evidence>
<dbReference type="EMBL" id="CP119877">
    <property type="protein sequence ID" value="WFD33251.1"/>
    <property type="molecule type" value="Genomic_DNA"/>
</dbReference>
<gene>
    <name evidence="8" type="ORF">MCUN1_000064</name>
</gene>
<evidence type="ECO:0000259" key="7">
    <source>
        <dbReference type="Pfam" id="PF05347"/>
    </source>
</evidence>